<dbReference type="Pfam" id="PF04300">
    <property type="entry name" value="FBA"/>
    <property type="match status" value="2"/>
</dbReference>
<feature type="region of interest" description="Disordered" evidence="1">
    <location>
        <begin position="554"/>
        <end position="582"/>
    </location>
</feature>
<dbReference type="PROSITE" id="PS51114">
    <property type="entry name" value="FBA"/>
    <property type="match status" value="2"/>
</dbReference>
<name>A0A5S4G132_9ACTN</name>
<dbReference type="GO" id="GO:0036503">
    <property type="term" value="P:ERAD pathway"/>
    <property type="evidence" value="ECO:0007669"/>
    <property type="project" value="TreeGrafter"/>
</dbReference>
<dbReference type="AlphaFoldDB" id="A0A5S4G132"/>
<dbReference type="Pfam" id="PF13365">
    <property type="entry name" value="Trypsin_2"/>
    <property type="match status" value="1"/>
</dbReference>
<dbReference type="SUPFAM" id="SSF49785">
    <property type="entry name" value="Galactose-binding domain-like"/>
    <property type="match status" value="2"/>
</dbReference>
<dbReference type="InterPro" id="IPR007397">
    <property type="entry name" value="F-box-assoc_dom"/>
</dbReference>
<evidence type="ECO:0000313" key="3">
    <source>
        <dbReference type="EMBL" id="TMR26755.1"/>
    </source>
</evidence>
<dbReference type="InterPro" id="IPR009003">
    <property type="entry name" value="Peptidase_S1_PA"/>
</dbReference>
<evidence type="ECO:0000256" key="1">
    <source>
        <dbReference type="SAM" id="MobiDB-lite"/>
    </source>
</evidence>
<reference evidence="3 4" key="1">
    <citation type="submission" date="2019-05" db="EMBL/GenBank/DDBJ databases">
        <title>Draft genome sequence of Nonomuraea zeae DSM 100528.</title>
        <authorList>
            <person name="Saricaoglu S."/>
            <person name="Isik K."/>
        </authorList>
    </citation>
    <scope>NUCLEOTIDE SEQUENCE [LARGE SCALE GENOMIC DNA]</scope>
    <source>
        <strain evidence="3 4">DSM 100528</strain>
    </source>
</reference>
<dbReference type="RefSeq" id="WP_138695320.1">
    <property type="nucleotide sequence ID" value="NZ_JBHSAZ010000107.1"/>
</dbReference>
<dbReference type="InterPro" id="IPR039752">
    <property type="entry name" value="F-box_only"/>
</dbReference>
<dbReference type="PANTHER" id="PTHR12125:SF5">
    <property type="entry name" value="F-BOX DOMAIN-CONTAINING PROTEIN"/>
    <property type="match status" value="1"/>
</dbReference>
<comment type="caution">
    <text evidence="3">The sequence shown here is derived from an EMBL/GenBank/DDBJ whole genome shotgun (WGS) entry which is preliminary data.</text>
</comment>
<dbReference type="PANTHER" id="PTHR12125">
    <property type="entry name" value="F-BOX ONLY PROTEIN 6-LIKE PROTEIN"/>
    <property type="match status" value="1"/>
</dbReference>
<evidence type="ECO:0000313" key="4">
    <source>
        <dbReference type="Proteomes" id="UP000306628"/>
    </source>
</evidence>
<dbReference type="InterPro" id="IPR043504">
    <property type="entry name" value="Peptidase_S1_PA_chymotrypsin"/>
</dbReference>
<protein>
    <recommendedName>
        <fullName evidence="2">FBA domain-containing protein</fullName>
    </recommendedName>
</protein>
<dbReference type="GO" id="GO:0019005">
    <property type="term" value="C:SCF ubiquitin ligase complex"/>
    <property type="evidence" value="ECO:0007669"/>
    <property type="project" value="TreeGrafter"/>
</dbReference>
<dbReference type="Gene3D" id="2.60.120.260">
    <property type="entry name" value="Galactose-binding domain-like"/>
    <property type="match status" value="2"/>
</dbReference>
<proteinExistence type="predicted"/>
<organism evidence="3 4">
    <name type="scientific">Nonomuraea zeae</name>
    <dbReference type="NCBI Taxonomy" id="1642303"/>
    <lineage>
        <taxon>Bacteria</taxon>
        <taxon>Bacillati</taxon>
        <taxon>Actinomycetota</taxon>
        <taxon>Actinomycetes</taxon>
        <taxon>Streptosporangiales</taxon>
        <taxon>Streptosporangiaceae</taxon>
        <taxon>Nonomuraea</taxon>
    </lineage>
</organism>
<evidence type="ECO:0000259" key="2">
    <source>
        <dbReference type="PROSITE" id="PS51114"/>
    </source>
</evidence>
<dbReference type="SMART" id="SM01198">
    <property type="entry name" value="FBA"/>
    <property type="match status" value="2"/>
</dbReference>
<gene>
    <name evidence="3" type="ORF">ETD85_41510</name>
</gene>
<dbReference type="SUPFAM" id="SSF50494">
    <property type="entry name" value="Trypsin-like serine proteases"/>
    <property type="match status" value="1"/>
</dbReference>
<dbReference type="OrthoDB" id="1855925at2"/>
<feature type="domain" description="FBA" evidence="2">
    <location>
        <begin position="203"/>
        <end position="382"/>
    </location>
</feature>
<sequence>MNGFTLTGEAGFACCRMAADGTQGPLTGHIQVLAGTPLLYAAVTGPPAGIAMALTGPDGVAYGTATDTAGALVVTGPGGPLAILVHAPQPGTWTLTCTASAAATGGAALTTAPQADPASAALSALATHLSPGNGAPPDPFEMFRGAFRPFATVLAAAPATPAMSLAAATAAVFGLPLDAATALLGEVRGGNAEAVLIALAQQFGATGQNLRMEMLANGSGESGLTGWNVTAGSWRALRGVADALGWTSAFAADGVSGPCRKSATIDLIAAGLTGAYLDTAPEIDVCDWVCALGVTGSTYALTARLLDGARAVLKEVRTTTMPLPPISGPGLPGRADWRQALLSFRDYGPGVRFVEFEHSASDPAANAANGFRVTGSSVRVLLSPAFRPSELVTNPSGADGLTGWTASGTGTWTTESGSGVACPQSAGTTAFAVASGQAVKRQSIDLVAAGYRPDFLDTAPPVEVCQWMAADPELTCTYTLKVVLKDGAGAELTSVDSGPVALRPTGLPGTAFLPSCDTVSGYGAGLRTIDVEHSAQPERAVAGRSPAKIAGTSVRIPTRQPDPGPAEPRRRAAAAAAPPPPVPNTNITPYKWVCLVRVTTPGGGTGHGTGWLIPADGTHFYVVTAAHNVCNEDGWMSSFEISPGASGTTKPYASSTVRLADAEVPLDWLANTQTSIRGIEQDYLYGQSVDDYALLRVNAPAGWDPGGFRPAALDDHQMRGQVAKITGYPARPPYPTSGPSQMYTADITLQPYDETRGSTETDMRQGASGGPIHLQLPGGGHRAVGIVSHLAFFEGTVLAGYDLSYDFSYIHFRRLTKTALDAIKRWRRPVGDNDRVCKLQLVIRTGNTRATADNAVFAVDGHDYDLSALWERGATHLFGGRNHPGDINVYDLTPELYRVNPAGPRLSDLLGKPWSLRRQVVPASLSEQLSPYYWFSGDWAVDHLSLYVNDQLLHARNVRKVLGPTGKVDGTVKRGLGP</sequence>
<keyword evidence="4" id="KW-1185">Reference proteome</keyword>
<dbReference type="EMBL" id="VCKX01000188">
    <property type="protein sequence ID" value="TMR26755.1"/>
    <property type="molecule type" value="Genomic_DNA"/>
</dbReference>
<dbReference type="GO" id="GO:0005737">
    <property type="term" value="C:cytoplasm"/>
    <property type="evidence" value="ECO:0007669"/>
    <property type="project" value="TreeGrafter"/>
</dbReference>
<accession>A0A5S4G132</accession>
<feature type="domain" description="FBA" evidence="2">
    <location>
        <begin position="379"/>
        <end position="558"/>
    </location>
</feature>
<dbReference type="InterPro" id="IPR008979">
    <property type="entry name" value="Galactose-bd-like_sf"/>
</dbReference>
<dbReference type="Gene3D" id="2.40.10.10">
    <property type="entry name" value="Trypsin-like serine proteases"/>
    <property type="match status" value="2"/>
</dbReference>
<dbReference type="GO" id="GO:0031146">
    <property type="term" value="P:SCF-dependent proteasomal ubiquitin-dependent protein catabolic process"/>
    <property type="evidence" value="ECO:0007669"/>
    <property type="project" value="TreeGrafter"/>
</dbReference>
<dbReference type="GO" id="GO:0061630">
    <property type="term" value="F:ubiquitin protein ligase activity"/>
    <property type="evidence" value="ECO:0007669"/>
    <property type="project" value="TreeGrafter"/>
</dbReference>
<dbReference type="GO" id="GO:0006516">
    <property type="term" value="P:glycoprotein catabolic process"/>
    <property type="evidence" value="ECO:0007669"/>
    <property type="project" value="TreeGrafter"/>
</dbReference>
<dbReference type="Proteomes" id="UP000306628">
    <property type="component" value="Unassembled WGS sequence"/>
</dbReference>